<keyword evidence="2" id="KW-0472">Membrane</keyword>
<feature type="transmembrane region" description="Helical" evidence="2">
    <location>
        <begin position="20"/>
        <end position="43"/>
    </location>
</feature>
<dbReference type="Proteomes" id="UP000807306">
    <property type="component" value="Unassembled WGS sequence"/>
</dbReference>
<dbReference type="InterPro" id="IPR045339">
    <property type="entry name" value="DUF6534"/>
</dbReference>
<protein>
    <recommendedName>
        <fullName evidence="3">DUF6534 domain-containing protein</fullName>
    </recommendedName>
</protein>
<evidence type="ECO:0000259" key="3">
    <source>
        <dbReference type="Pfam" id="PF20152"/>
    </source>
</evidence>
<name>A0A9P6EIX0_9AGAR</name>
<evidence type="ECO:0000313" key="5">
    <source>
        <dbReference type="Proteomes" id="UP000807306"/>
    </source>
</evidence>
<evidence type="ECO:0000256" key="2">
    <source>
        <dbReference type="SAM" id="Phobius"/>
    </source>
</evidence>
<dbReference type="AlphaFoldDB" id="A0A9P6EIX0"/>
<organism evidence="4 5">
    <name type="scientific">Crepidotus variabilis</name>
    <dbReference type="NCBI Taxonomy" id="179855"/>
    <lineage>
        <taxon>Eukaryota</taxon>
        <taxon>Fungi</taxon>
        <taxon>Dikarya</taxon>
        <taxon>Basidiomycota</taxon>
        <taxon>Agaricomycotina</taxon>
        <taxon>Agaricomycetes</taxon>
        <taxon>Agaricomycetidae</taxon>
        <taxon>Agaricales</taxon>
        <taxon>Agaricineae</taxon>
        <taxon>Crepidotaceae</taxon>
        <taxon>Crepidotus</taxon>
    </lineage>
</organism>
<comment type="caution">
    <text evidence="4">The sequence shown here is derived from an EMBL/GenBank/DDBJ whole genome shotgun (WGS) entry which is preliminary data.</text>
</comment>
<feature type="transmembrane region" description="Helical" evidence="2">
    <location>
        <begin position="98"/>
        <end position="116"/>
    </location>
</feature>
<feature type="region of interest" description="Disordered" evidence="1">
    <location>
        <begin position="288"/>
        <end position="319"/>
    </location>
</feature>
<feature type="transmembrane region" description="Helical" evidence="2">
    <location>
        <begin position="164"/>
        <end position="189"/>
    </location>
</feature>
<keyword evidence="5" id="KW-1185">Reference proteome</keyword>
<evidence type="ECO:0000313" key="4">
    <source>
        <dbReference type="EMBL" id="KAF9529941.1"/>
    </source>
</evidence>
<feature type="transmembrane region" description="Helical" evidence="2">
    <location>
        <begin position="128"/>
        <end position="152"/>
    </location>
</feature>
<sequence length="319" mass="35076">MAPIPPTSLGKATLDNTLGAVFLGVVGSALLSGITLLQVYGYYHRYPKDSLLNKATVTVLWILDLLHLCLIIHGIYYYVVTGYGKPQTLQVIPWSLKLQVTINIVIILIVHCLYAQRVWLLGGYHKGILGYVVAAVVAAGFVIGIVLSYLVYSVNTYSELERVSWVVYAAIGTSTAIDFVIALAMCYYLRKSKGSMAKLNSRISRIMQYSISSGLVTSAFSLTSMFAYILLPNTFLFLALHFMVTKLYVGSFMALLNSRERKIRPPPDFGSQASATWQRSLKLTTPSFISDNLTEPSPTSSPATLPISLPSSHSRYGSH</sequence>
<keyword evidence="2" id="KW-1133">Transmembrane helix</keyword>
<dbReference type="OrthoDB" id="2798516at2759"/>
<gene>
    <name evidence="4" type="ORF">CPB83DRAFT_851860</name>
</gene>
<feature type="transmembrane region" description="Helical" evidence="2">
    <location>
        <begin position="235"/>
        <end position="256"/>
    </location>
</feature>
<keyword evidence="2" id="KW-0812">Transmembrane</keyword>
<proteinExistence type="predicted"/>
<feature type="transmembrane region" description="Helical" evidence="2">
    <location>
        <begin position="55"/>
        <end position="78"/>
    </location>
</feature>
<dbReference type="PANTHER" id="PTHR40465">
    <property type="entry name" value="CHROMOSOME 1, WHOLE GENOME SHOTGUN SEQUENCE"/>
    <property type="match status" value="1"/>
</dbReference>
<accession>A0A9P6EIX0</accession>
<dbReference type="EMBL" id="MU157843">
    <property type="protein sequence ID" value="KAF9529941.1"/>
    <property type="molecule type" value="Genomic_DNA"/>
</dbReference>
<feature type="transmembrane region" description="Helical" evidence="2">
    <location>
        <begin position="209"/>
        <end position="229"/>
    </location>
</feature>
<dbReference type="PANTHER" id="PTHR40465:SF1">
    <property type="entry name" value="DUF6534 DOMAIN-CONTAINING PROTEIN"/>
    <property type="match status" value="1"/>
</dbReference>
<dbReference type="Pfam" id="PF20152">
    <property type="entry name" value="DUF6534"/>
    <property type="match status" value="1"/>
</dbReference>
<feature type="domain" description="DUF6534" evidence="3">
    <location>
        <begin position="174"/>
        <end position="260"/>
    </location>
</feature>
<evidence type="ECO:0000256" key="1">
    <source>
        <dbReference type="SAM" id="MobiDB-lite"/>
    </source>
</evidence>
<reference evidence="4" key="1">
    <citation type="submission" date="2020-11" db="EMBL/GenBank/DDBJ databases">
        <authorList>
            <consortium name="DOE Joint Genome Institute"/>
            <person name="Ahrendt S."/>
            <person name="Riley R."/>
            <person name="Andreopoulos W."/>
            <person name="Labutti K."/>
            <person name="Pangilinan J."/>
            <person name="Ruiz-Duenas F.J."/>
            <person name="Barrasa J.M."/>
            <person name="Sanchez-Garcia M."/>
            <person name="Camarero S."/>
            <person name="Miyauchi S."/>
            <person name="Serrano A."/>
            <person name="Linde D."/>
            <person name="Babiker R."/>
            <person name="Drula E."/>
            <person name="Ayuso-Fernandez I."/>
            <person name="Pacheco R."/>
            <person name="Padilla G."/>
            <person name="Ferreira P."/>
            <person name="Barriuso J."/>
            <person name="Kellner H."/>
            <person name="Castanera R."/>
            <person name="Alfaro M."/>
            <person name="Ramirez L."/>
            <person name="Pisabarro A.G."/>
            <person name="Kuo A."/>
            <person name="Tritt A."/>
            <person name="Lipzen A."/>
            <person name="He G."/>
            <person name="Yan M."/>
            <person name="Ng V."/>
            <person name="Cullen D."/>
            <person name="Martin F."/>
            <person name="Rosso M.-N."/>
            <person name="Henrissat B."/>
            <person name="Hibbett D."/>
            <person name="Martinez A.T."/>
            <person name="Grigoriev I.V."/>
        </authorList>
    </citation>
    <scope>NUCLEOTIDE SEQUENCE</scope>
    <source>
        <strain evidence="4">CBS 506.95</strain>
    </source>
</reference>